<dbReference type="EMBL" id="FOHQ01000004">
    <property type="protein sequence ID" value="SES90395.1"/>
    <property type="molecule type" value="Genomic_DNA"/>
</dbReference>
<evidence type="ECO:0000313" key="5">
    <source>
        <dbReference type="EMBL" id="SES90395.1"/>
    </source>
</evidence>
<dbReference type="GO" id="GO:0032259">
    <property type="term" value="P:methylation"/>
    <property type="evidence" value="ECO:0007669"/>
    <property type="project" value="UniProtKB-KW"/>
</dbReference>
<dbReference type="GO" id="GO:0015948">
    <property type="term" value="P:methanogenesis"/>
    <property type="evidence" value="ECO:0007669"/>
    <property type="project" value="UniProtKB-UniRule"/>
</dbReference>
<dbReference type="AlphaFoldDB" id="A0A1I0A8C4"/>
<dbReference type="EC" id="2.1.1.250" evidence="4"/>
<evidence type="ECO:0000256" key="4">
    <source>
        <dbReference type="PIRNR" id="PIRNR037567"/>
    </source>
</evidence>
<dbReference type="OrthoDB" id="142375at2157"/>
<evidence type="ECO:0000256" key="1">
    <source>
        <dbReference type="ARBA" id="ARBA00007137"/>
    </source>
</evidence>
<protein>
    <recommendedName>
        <fullName evidence="4">Trimethylamine methyltransferase</fullName>
        <ecNumber evidence="4">2.1.1.250</ecNumber>
    </recommendedName>
</protein>
<dbReference type="Pfam" id="PF06253">
    <property type="entry name" value="MTTB"/>
    <property type="match status" value="1"/>
</dbReference>
<comment type="pathway">
    <text evidence="4">One-carbon metabolism; methanogenesis from trimethylamine.</text>
</comment>
<dbReference type="InterPro" id="IPR010426">
    <property type="entry name" value="MTTB_MeTrfase"/>
</dbReference>
<evidence type="ECO:0000313" key="6">
    <source>
        <dbReference type="Proteomes" id="UP000243338"/>
    </source>
</evidence>
<accession>A0A1I0A8C4</accession>
<name>A0A1I0A8C4_9EURY</name>
<gene>
    <name evidence="5" type="ORF">SAMN04488587_1482</name>
</gene>
<evidence type="ECO:0000256" key="3">
    <source>
        <dbReference type="ARBA" id="ARBA00022679"/>
    </source>
</evidence>
<reference evidence="6" key="1">
    <citation type="submission" date="2016-10" db="EMBL/GenBank/DDBJ databases">
        <authorList>
            <person name="Varghese N."/>
            <person name="Submissions S."/>
        </authorList>
    </citation>
    <scope>NUCLEOTIDE SEQUENCE [LARGE SCALE GENOMIC DNA]</scope>
    <source>
        <strain evidence="6">SLH 33</strain>
    </source>
</reference>
<proteinExistence type="inferred from homology"/>
<evidence type="ECO:0000256" key="2">
    <source>
        <dbReference type="ARBA" id="ARBA00022603"/>
    </source>
</evidence>
<keyword evidence="6" id="KW-1185">Reference proteome</keyword>
<dbReference type="InterPro" id="IPR038601">
    <property type="entry name" value="MttB-like_sf"/>
</dbReference>
<comment type="catalytic activity">
    <reaction evidence="4">
        <text>Co(I)-[trimethylamine-specific corrinoid protein] + trimethylamine + H(+) = methyl-Co(III)-[trimethylamine-specific corrinoid protein] + dimethylamine</text>
        <dbReference type="Rhea" id="RHEA:39287"/>
        <dbReference type="Rhea" id="RHEA-COMP:11124"/>
        <dbReference type="Rhea" id="RHEA-COMP:11126"/>
        <dbReference type="ChEBI" id="CHEBI:15378"/>
        <dbReference type="ChEBI" id="CHEBI:58040"/>
        <dbReference type="ChEBI" id="CHEBI:58389"/>
        <dbReference type="ChEBI" id="CHEBI:85033"/>
        <dbReference type="ChEBI" id="CHEBI:85035"/>
        <dbReference type="EC" id="2.1.1.250"/>
    </reaction>
</comment>
<dbReference type="GO" id="GO:0043834">
    <property type="term" value="F:trimethylamine methyltransferase activity"/>
    <property type="evidence" value="ECO:0007669"/>
    <property type="project" value="UniProtKB-EC"/>
</dbReference>
<keyword evidence="3 4" id="KW-0808">Transferase</keyword>
<sequence length="486" mass="53325">MLNGLKGNMNGKLKYLSDEDCEEIHYSSLEVLDETGLKIESKKALDKLDEFGCDVNRRTSIVRFPSYLVEECLKYTPPSVKLYGTDSKYDIKIGKRRTYVSTCSGHGIIDRKTDLARDGLLNDVAEGTLVAENLENIHSIIPPLAGVSDVPHEAMTPVILGETLKNTHKSVDFYLTGGANADKDMKNILELCKIIAGSESKLEKRPFMMFIIDPLSPLTYTEDQIEALFRSVDAGLPVSIMPGAQGGATAPVTLAGMLVQTNAEFLGGVVLANLVKKGAPVLYGHTSTIMNMHTGVYTGGAIEMGILGACVSQLGAYYNVPTSGFYPMSDSHIPDQQVGYEKTMQWVLTALSGMNYVSGAGNIENGALISLEQLVIDNEIVGMIDRMLNGVQIDDQRLAVSVIGDIGPGGNYLKHAHTRNWMHNEYFTPNISEKDTYSEWEKKGGGDVVKRAREHVETILKNEVSPVEKDIIKDIEVFQNKLLRQK</sequence>
<dbReference type="Gene3D" id="3.20.20.480">
    <property type="entry name" value="Trimethylamine methyltransferase-like"/>
    <property type="match status" value="1"/>
</dbReference>
<dbReference type="RefSeq" id="WP_091689980.1">
    <property type="nucleotide sequence ID" value="NZ_CAAGSJ010000002.1"/>
</dbReference>
<comment type="similarity">
    <text evidence="1 4">Belongs to the trimethylamine methyltransferase family.</text>
</comment>
<keyword evidence="2 5" id="KW-0489">Methyltransferase</keyword>
<dbReference type="Proteomes" id="UP000243338">
    <property type="component" value="Unassembled WGS sequence"/>
</dbReference>
<dbReference type="STRING" id="1353158.SAMN04488587_1482"/>
<dbReference type="PIRSF" id="PIRSF037567">
    <property type="entry name" value="MTTB_MeTrfase"/>
    <property type="match status" value="1"/>
</dbReference>
<organism evidence="5 6">
    <name type="scientific">Methanococcoides vulcani</name>
    <dbReference type="NCBI Taxonomy" id="1353158"/>
    <lineage>
        <taxon>Archaea</taxon>
        <taxon>Methanobacteriati</taxon>
        <taxon>Methanobacteriota</taxon>
        <taxon>Stenosarchaea group</taxon>
        <taxon>Methanomicrobia</taxon>
        <taxon>Methanosarcinales</taxon>
        <taxon>Methanosarcinaceae</taxon>
        <taxon>Methanococcoides</taxon>
    </lineage>
</organism>
<dbReference type="UniPathway" id="UPA00645"/>
<keyword evidence="4" id="KW-0484">Methanogenesis</keyword>